<dbReference type="PANTHER" id="PTHR22916">
    <property type="entry name" value="GLYCOSYLTRANSFERASE"/>
    <property type="match status" value="1"/>
</dbReference>
<dbReference type="Gene3D" id="3.90.550.10">
    <property type="entry name" value="Spore Coat Polysaccharide Biosynthesis Protein SpsA, Chain A"/>
    <property type="match status" value="1"/>
</dbReference>
<dbReference type="Proteomes" id="UP001596189">
    <property type="component" value="Unassembled WGS sequence"/>
</dbReference>
<evidence type="ECO:0000313" key="3">
    <source>
        <dbReference type="EMBL" id="MFC6008199.1"/>
    </source>
</evidence>
<dbReference type="Pfam" id="PF00535">
    <property type="entry name" value="Glycos_transf_2"/>
    <property type="match status" value="1"/>
</dbReference>
<feature type="domain" description="Glycosyltransferase 2-like" evidence="1">
    <location>
        <begin position="36"/>
        <end position="167"/>
    </location>
</feature>
<keyword evidence="4" id="KW-1185">Reference proteome</keyword>
<dbReference type="SUPFAM" id="SSF53448">
    <property type="entry name" value="Nucleotide-diphospho-sugar transferases"/>
    <property type="match status" value="1"/>
</dbReference>
<dbReference type="RefSeq" id="WP_378227087.1">
    <property type="nucleotide sequence ID" value="NZ_JBHSRD010000004.1"/>
</dbReference>
<protein>
    <submittedName>
        <fullName evidence="3">Glycosyltransferase family 2 protein</fullName>
    </submittedName>
</protein>
<dbReference type="CDD" id="cd00761">
    <property type="entry name" value="Glyco_tranf_GTA_type"/>
    <property type="match status" value="1"/>
</dbReference>
<proteinExistence type="predicted"/>
<gene>
    <name evidence="3" type="ORF">ACFQDO_13770</name>
</gene>
<dbReference type="Pfam" id="PF22181">
    <property type="entry name" value="TarS_linker"/>
    <property type="match status" value="1"/>
</dbReference>
<evidence type="ECO:0000259" key="2">
    <source>
        <dbReference type="Pfam" id="PF22181"/>
    </source>
</evidence>
<organism evidence="3 4">
    <name type="scientific">Angustibacter luteus</name>
    <dbReference type="NCBI Taxonomy" id="658456"/>
    <lineage>
        <taxon>Bacteria</taxon>
        <taxon>Bacillati</taxon>
        <taxon>Actinomycetota</taxon>
        <taxon>Actinomycetes</taxon>
        <taxon>Kineosporiales</taxon>
        <taxon>Kineosporiaceae</taxon>
    </lineage>
</organism>
<feature type="domain" description="TarS/TarP linker" evidence="2">
    <location>
        <begin position="253"/>
        <end position="347"/>
    </location>
</feature>
<evidence type="ECO:0000313" key="4">
    <source>
        <dbReference type="Proteomes" id="UP001596189"/>
    </source>
</evidence>
<dbReference type="PANTHER" id="PTHR22916:SF3">
    <property type="entry name" value="UDP-GLCNAC:BETAGAL BETA-1,3-N-ACETYLGLUCOSAMINYLTRANSFERASE-LIKE PROTEIN 1"/>
    <property type="match status" value="1"/>
</dbReference>
<accession>A0ABW1JH99</accession>
<dbReference type="EMBL" id="JBHSRD010000004">
    <property type="protein sequence ID" value="MFC6008199.1"/>
    <property type="molecule type" value="Genomic_DNA"/>
</dbReference>
<reference evidence="4" key="1">
    <citation type="journal article" date="2019" name="Int. J. Syst. Evol. Microbiol.">
        <title>The Global Catalogue of Microorganisms (GCM) 10K type strain sequencing project: providing services to taxonomists for standard genome sequencing and annotation.</title>
        <authorList>
            <consortium name="The Broad Institute Genomics Platform"/>
            <consortium name="The Broad Institute Genome Sequencing Center for Infectious Disease"/>
            <person name="Wu L."/>
            <person name="Ma J."/>
        </authorList>
    </citation>
    <scope>NUCLEOTIDE SEQUENCE [LARGE SCALE GENOMIC DNA]</scope>
    <source>
        <strain evidence="4">KACC 14249</strain>
    </source>
</reference>
<dbReference type="InterPro" id="IPR001173">
    <property type="entry name" value="Glyco_trans_2-like"/>
</dbReference>
<dbReference type="InterPro" id="IPR054028">
    <property type="entry name" value="TarS/TarP_linker"/>
</dbReference>
<dbReference type="InterPro" id="IPR029044">
    <property type="entry name" value="Nucleotide-diphossugar_trans"/>
</dbReference>
<sequence length="667" mass="73834">MPPGWSTRCSATSWHRRRYRLFGGHREQRSRVIDVTVIVATYNTGAAIDTLIASLDRQTMPATNFEVVLVDDGSTDDTLDRLRSAAADRPHLHVESIANSGWPGRPRNVGLSRAQGDYVFFADHDDEFYPRALERMHATAVANDADVVYGKLVRTGRPTPYWPIATRDVAVADLAGDVLLSRTVHKLYRRAFLEAHDIRFLEGRVRLEDHHFMAQVLPRARVISVLASEPCYRWIHRSDGTNTSDTKVDPEVYWPWYAKQLEVWRDVAGPGPQLDAARLVTISQAFSRFVPGPFMALERVERTRVFDAVRAIVLEHVPPELDERLAVLKRLRVMALRDGDQDAFEAVQSLRSTITFTPAVSAVAWDGGTLSLTVQMSLTTTGGRPFELDRDGEHLVLKESSCPQGTSPAARRLLPSDAGTLAITVCERASGMEWPVHSVSQLHVEPCRGGVAVRVTCTATIDLERAAFGRPLGPGSWDLMARVQFLGEQLRRRVRVDDPETLPTDPTAAHGFRLVAVGQRHNLTLTTLPPGAERIRATAVRWRGEQLELRLEPAPVAGDQVLAIRRSDSVTVRTDVTTTSPRAVRVAIPSLQPGEIVDVSVQSAAAGLCRIGYAGADDWSRRPVRIYATANDSLSVKYERGAAAKAGQSRLRRRVSSTAHALLRRRG</sequence>
<name>A0ABW1JH99_9ACTN</name>
<comment type="caution">
    <text evidence="3">The sequence shown here is derived from an EMBL/GenBank/DDBJ whole genome shotgun (WGS) entry which is preliminary data.</text>
</comment>
<evidence type="ECO:0000259" key="1">
    <source>
        <dbReference type="Pfam" id="PF00535"/>
    </source>
</evidence>